<organism evidence="1 2">
    <name type="scientific">Nephila pilipes</name>
    <name type="common">Giant wood spider</name>
    <name type="synonym">Nephila maculata</name>
    <dbReference type="NCBI Taxonomy" id="299642"/>
    <lineage>
        <taxon>Eukaryota</taxon>
        <taxon>Metazoa</taxon>
        <taxon>Ecdysozoa</taxon>
        <taxon>Arthropoda</taxon>
        <taxon>Chelicerata</taxon>
        <taxon>Arachnida</taxon>
        <taxon>Araneae</taxon>
        <taxon>Araneomorphae</taxon>
        <taxon>Entelegynae</taxon>
        <taxon>Araneoidea</taxon>
        <taxon>Nephilidae</taxon>
        <taxon>Nephila</taxon>
    </lineage>
</organism>
<dbReference type="EMBL" id="BMAW01026367">
    <property type="protein sequence ID" value="GFT97032.1"/>
    <property type="molecule type" value="Genomic_DNA"/>
</dbReference>
<protein>
    <submittedName>
        <fullName evidence="1">Uncharacterized protein</fullName>
    </submittedName>
</protein>
<evidence type="ECO:0000313" key="2">
    <source>
        <dbReference type="Proteomes" id="UP000887013"/>
    </source>
</evidence>
<accession>A0A8X6PZ12</accession>
<dbReference type="Proteomes" id="UP000887013">
    <property type="component" value="Unassembled WGS sequence"/>
</dbReference>
<dbReference type="AlphaFoldDB" id="A0A8X6PZ12"/>
<proteinExistence type="predicted"/>
<comment type="caution">
    <text evidence="1">The sequence shown here is derived from an EMBL/GenBank/DDBJ whole genome shotgun (WGS) entry which is preliminary data.</text>
</comment>
<keyword evidence="2" id="KW-1185">Reference proteome</keyword>
<sequence>MPYTLLLLIFGICVIYIETTVLGLRIVEMSKMEKEACGFNLLCTEDQCCVGNKIEGYCVDNPAEGNVYVSDFCN</sequence>
<gene>
    <name evidence="1" type="ORF">NPIL_619171</name>
</gene>
<evidence type="ECO:0000313" key="1">
    <source>
        <dbReference type="EMBL" id="GFT97032.1"/>
    </source>
</evidence>
<name>A0A8X6PZ12_NEPPI</name>
<reference evidence="1" key="1">
    <citation type="submission" date="2020-08" db="EMBL/GenBank/DDBJ databases">
        <title>Multicomponent nature underlies the extraordinary mechanical properties of spider dragline silk.</title>
        <authorList>
            <person name="Kono N."/>
            <person name="Nakamura H."/>
            <person name="Mori M."/>
            <person name="Yoshida Y."/>
            <person name="Ohtoshi R."/>
            <person name="Malay A.D."/>
            <person name="Moran D.A.P."/>
            <person name="Tomita M."/>
            <person name="Numata K."/>
            <person name="Arakawa K."/>
        </authorList>
    </citation>
    <scope>NUCLEOTIDE SEQUENCE</scope>
</reference>